<evidence type="ECO:0000313" key="1">
    <source>
        <dbReference type="EMBL" id="KAF5740381.1"/>
    </source>
</evidence>
<protein>
    <submittedName>
        <fullName evidence="1">Putative beta-mannosidase</fullName>
    </submittedName>
</protein>
<dbReference type="SUPFAM" id="SSF49303">
    <property type="entry name" value="beta-Galactosidase/glucuronidase domain"/>
    <property type="match status" value="1"/>
</dbReference>
<gene>
    <name evidence="1" type="ORF">HS088_TW11G00450</name>
</gene>
<dbReference type="Proteomes" id="UP000593562">
    <property type="component" value="Unassembled WGS sequence"/>
</dbReference>
<sequence>MRYLKSKNPKPVYFLLPKLYHMSDYCILSRNFYWLHLPGGDYKLLEPFRKRRIPLKIASKILIRGSTYEIGMCVQNTSKKPDSQGSSATYENNYMLDPEMEILI</sequence>
<name>A0A7J7D222_TRIWF</name>
<keyword evidence="2" id="KW-1185">Reference proteome</keyword>
<organism evidence="1 2">
    <name type="scientific">Tripterygium wilfordii</name>
    <name type="common">Thunder God vine</name>
    <dbReference type="NCBI Taxonomy" id="458696"/>
    <lineage>
        <taxon>Eukaryota</taxon>
        <taxon>Viridiplantae</taxon>
        <taxon>Streptophyta</taxon>
        <taxon>Embryophyta</taxon>
        <taxon>Tracheophyta</taxon>
        <taxon>Spermatophyta</taxon>
        <taxon>Magnoliopsida</taxon>
        <taxon>eudicotyledons</taxon>
        <taxon>Gunneridae</taxon>
        <taxon>Pentapetalae</taxon>
        <taxon>rosids</taxon>
        <taxon>fabids</taxon>
        <taxon>Celastrales</taxon>
        <taxon>Celastraceae</taxon>
        <taxon>Tripterygium</taxon>
    </lineage>
</organism>
<reference evidence="1 2" key="1">
    <citation type="journal article" date="2020" name="Nat. Commun.">
        <title>Genome of Tripterygium wilfordii and identification of cytochrome P450 involved in triptolide biosynthesis.</title>
        <authorList>
            <person name="Tu L."/>
            <person name="Su P."/>
            <person name="Zhang Z."/>
            <person name="Gao L."/>
            <person name="Wang J."/>
            <person name="Hu T."/>
            <person name="Zhou J."/>
            <person name="Zhang Y."/>
            <person name="Zhao Y."/>
            <person name="Liu Y."/>
            <person name="Song Y."/>
            <person name="Tong Y."/>
            <person name="Lu Y."/>
            <person name="Yang J."/>
            <person name="Xu C."/>
            <person name="Jia M."/>
            <person name="Peters R.J."/>
            <person name="Huang L."/>
            <person name="Gao W."/>
        </authorList>
    </citation>
    <scope>NUCLEOTIDE SEQUENCE [LARGE SCALE GENOMIC DNA]</scope>
    <source>
        <strain evidence="2">cv. XIE 37</strain>
        <tissue evidence="1">Leaf</tissue>
    </source>
</reference>
<dbReference type="EMBL" id="JAAARO010000011">
    <property type="protein sequence ID" value="KAF5740381.1"/>
    <property type="molecule type" value="Genomic_DNA"/>
</dbReference>
<dbReference type="InterPro" id="IPR036156">
    <property type="entry name" value="Beta-gal/glucu_dom_sf"/>
</dbReference>
<dbReference type="PANTHER" id="PTHR43536:SF1">
    <property type="entry name" value="MANNOSYLGLYCOPROTEIN ENDO-BETA-MANNOSIDASE"/>
    <property type="match status" value="1"/>
</dbReference>
<dbReference type="PANTHER" id="PTHR43536">
    <property type="entry name" value="MANNOSYLGLYCOPROTEIN ENDO-BETA-MANNOSIDASE"/>
    <property type="match status" value="1"/>
</dbReference>
<comment type="caution">
    <text evidence="1">The sequence shown here is derived from an EMBL/GenBank/DDBJ whole genome shotgun (WGS) entry which is preliminary data.</text>
</comment>
<proteinExistence type="predicted"/>
<dbReference type="InParanoid" id="A0A7J7D222"/>
<accession>A0A7J7D222</accession>
<dbReference type="AlphaFoldDB" id="A0A7J7D222"/>
<dbReference type="InterPro" id="IPR043534">
    <property type="entry name" value="EBDG/EBM"/>
</dbReference>
<dbReference type="GO" id="GO:0004553">
    <property type="term" value="F:hydrolase activity, hydrolyzing O-glycosyl compounds"/>
    <property type="evidence" value="ECO:0007669"/>
    <property type="project" value="InterPro"/>
</dbReference>
<evidence type="ECO:0000313" key="2">
    <source>
        <dbReference type="Proteomes" id="UP000593562"/>
    </source>
</evidence>